<dbReference type="RefSeq" id="WP_163287690.1">
    <property type="nucleotide sequence ID" value="NZ_JAAGWY010000001.1"/>
</dbReference>
<gene>
    <name evidence="2" type="ORF">G3T36_01750</name>
</gene>
<dbReference type="EMBL" id="JAAGWY010000001">
    <property type="protein sequence ID" value="NEN04587.1"/>
    <property type="molecule type" value="Genomic_DNA"/>
</dbReference>
<evidence type="ECO:0000259" key="1">
    <source>
        <dbReference type="Pfam" id="PF00496"/>
    </source>
</evidence>
<proteinExistence type="predicted"/>
<comment type="caution">
    <text evidence="2">The sequence shown here is derived from an EMBL/GenBank/DDBJ whole genome shotgun (WGS) entry which is preliminary data.</text>
</comment>
<organism evidence="2 3">
    <name type="scientific">Leifsonia tongyongensis</name>
    <dbReference type="NCBI Taxonomy" id="1268043"/>
    <lineage>
        <taxon>Bacteria</taxon>
        <taxon>Bacillati</taxon>
        <taxon>Actinomycetota</taxon>
        <taxon>Actinomycetes</taxon>
        <taxon>Micrococcales</taxon>
        <taxon>Microbacteriaceae</taxon>
        <taxon>Leifsonia</taxon>
    </lineage>
</organism>
<dbReference type="GO" id="GO:1904680">
    <property type="term" value="F:peptide transmembrane transporter activity"/>
    <property type="evidence" value="ECO:0007669"/>
    <property type="project" value="TreeGrafter"/>
</dbReference>
<sequence length="420" mass="46614">MTQTIAIEIDTRPSTYLSSREFTGHLLDRQLHRPLFREDALSLVPDLLSVHDKIDDRAWVFRLADDATWGTGDPVTADDVAKRLFRIAQQPRGSWIAALIKRCDVLDGRTLKVTTRQRIAILDRALANPTLAPRRRKHSSGAYALSWVRENRATLVPRDGNSDVIELVTTSSRAEGRRRFLSGTLDIGWGIGVPPKFWDQDDPGPFLATPGLDMFVILAAGPGVPQEAANRILDSIGLDRNAPAGIEPTVSRFSSYPFTPGKNAEKSTLPAGRWPLFYTEFPPNRETAVQLARASDKRLVPTPVSYSTMLAGPPKAGFSLQIHATQFPDTLGLQVESLLIARGSIPAPDALKEVASSLWEMESDTARRECARAAEISLDQTLRRRVIGRLRPRFRSRSPINMPRSGWFDFKQLTKGNCST</sequence>
<accession>A0A6L9XTI6</accession>
<dbReference type="InterPro" id="IPR039424">
    <property type="entry name" value="SBP_5"/>
</dbReference>
<evidence type="ECO:0000313" key="2">
    <source>
        <dbReference type="EMBL" id="NEN04587.1"/>
    </source>
</evidence>
<protein>
    <recommendedName>
        <fullName evidence="1">Solute-binding protein family 5 domain-containing protein</fullName>
    </recommendedName>
</protein>
<dbReference type="SUPFAM" id="SSF53850">
    <property type="entry name" value="Periplasmic binding protein-like II"/>
    <property type="match status" value="1"/>
</dbReference>
<dbReference type="PANTHER" id="PTHR30290">
    <property type="entry name" value="PERIPLASMIC BINDING COMPONENT OF ABC TRANSPORTER"/>
    <property type="match status" value="1"/>
</dbReference>
<feature type="domain" description="Solute-binding protein family 5" evidence="1">
    <location>
        <begin position="44"/>
        <end position="127"/>
    </location>
</feature>
<dbReference type="GO" id="GO:0015833">
    <property type="term" value="P:peptide transport"/>
    <property type="evidence" value="ECO:0007669"/>
    <property type="project" value="TreeGrafter"/>
</dbReference>
<keyword evidence="3" id="KW-1185">Reference proteome</keyword>
<dbReference type="AlphaFoldDB" id="A0A6L9XTI6"/>
<dbReference type="Gene3D" id="3.40.190.10">
    <property type="entry name" value="Periplasmic binding protein-like II"/>
    <property type="match status" value="1"/>
</dbReference>
<dbReference type="InterPro" id="IPR000914">
    <property type="entry name" value="SBP_5_dom"/>
</dbReference>
<name>A0A6L9XTI6_9MICO</name>
<evidence type="ECO:0000313" key="3">
    <source>
        <dbReference type="Proteomes" id="UP000474967"/>
    </source>
</evidence>
<reference evidence="2 3" key="1">
    <citation type="journal article" date="2014" name="J. Microbiol.">
        <title>Diaminobutyricibacter tongyongensis gen. nov., sp. nov. and Homoserinibacter gongjuensis gen. nov., sp. nov. belong to the family Microbacteriaceae.</title>
        <authorList>
            <person name="Kim S.J."/>
            <person name="Ahn J.H."/>
            <person name="Weon H.Y."/>
            <person name="Hamada M."/>
            <person name="Suzuki K."/>
            <person name="Kwon S.W."/>
        </authorList>
    </citation>
    <scope>NUCLEOTIDE SEQUENCE [LARGE SCALE GENOMIC DNA]</scope>
    <source>
        <strain evidence="2 3">NBRC 108724</strain>
    </source>
</reference>
<dbReference type="Pfam" id="PF00496">
    <property type="entry name" value="SBP_bac_5"/>
    <property type="match status" value="1"/>
</dbReference>
<dbReference type="Proteomes" id="UP000474967">
    <property type="component" value="Unassembled WGS sequence"/>
</dbReference>